<evidence type="ECO:0000256" key="2">
    <source>
        <dbReference type="ARBA" id="ARBA00022723"/>
    </source>
</evidence>
<evidence type="ECO:0000256" key="3">
    <source>
        <dbReference type="ARBA" id="ARBA00022801"/>
    </source>
</evidence>
<evidence type="ECO:0000256" key="6">
    <source>
        <dbReference type="PROSITE-ProRule" id="PRU01211"/>
    </source>
</evidence>
<dbReference type="PANTHER" id="PTHR10127:SF780">
    <property type="entry name" value="METALLOENDOPEPTIDASE"/>
    <property type="match status" value="1"/>
</dbReference>
<dbReference type="GO" id="GO:0006508">
    <property type="term" value="P:proteolysis"/>
    <property type="evidence" value="ECO:0007669"/>
    <property type="project" value="UniProtKB-KW"/>
</dbReference>
<keyword evidence="1" id="KW-0645">Protease</keyword>
<dbReference type="GO" id="GO:0004222">
    <property type="term" value="F:metalloendopeptidase activity"/>
    <property type="evidence" value="ECO:0007669"/>
    <property type="project" value="InterPro"/>
</dbReference>
<proteinExistence type="predicted"/>
<dbReference type="WBParaSite" id="PTRK_0000907000.1">
    <property type="protein sequence ID" value="PTRK_0000907000.1"/>
    <property type="gene ID" value="PTRK_0000907000"/>
</dbReference>
<dbReference type="PROSITE" id="PS51864">
    <property type="entry name" value="ASTACIN"/>
    <property type="match status" value="1"/>
</dbReference>
<comment type="caution">
    <text evidence="6">Lacks conserved residue(s) required for the propagation of feature annotation.</text>
</comment>
<dbReference type="InterPro" id="IPR001506">
    <property type="entry name" value="Peptidase_M12A"/>
</dbReference>
<evidence type="ECO:0000256" key="4">
    <source>
        <dbReference type="ARBA" id="ARBA00022833"/>
    </source>
</evidence>
<keyword evidence="5" id="KW-0482">Metalloprotease</keyword>
<keyword evidence="8" id="KW-1185">Reference proteome</keyword>
<dbReference type="Gene3D" id="3.40.390.10">
    <property type="entry name" value="Collagenase (Catalytic Domain)"/>
    <property type="match status" value="1"/>
</dbReference>
<dbReference type="Proteomes" id="UP000038045">
    <property type="component" value="Unplaced"/>
</dbReference>
<protein>
    <submittedName>
        <fullName evidence="9">Astacin domain-containing protein</fullName>
    </submittedName>
</protein>
<keyword evidence="2" id="KW-0479">Metal-binding</keyword>
<accession>A0A0N4ZLB7</accession>
<evidence type="ECO:0000313" key="8">
    <source>
        <dbReference type="Proteomes" id="UP000038045"/>
    </source>
</evidence>
<evidence type="ECO:0000313" key="9">
    <source>
        <dbReference type="WBParaSite" id="PTRK_0000907000.1"/>
    </source>
</evidence>
<dbReference type="PANTHER" id="PTHR10127">
    <property type="entry name" value="DISCOIDIN, CUB, EGF, LAMININ , AND ZINC METALLOPROTEASE DOMAIN CONTAINING"/>
    <property type="match status" value="1"/>
</dbReference>
<dbReference type="AlphaFoldDB" id="A0A0N4ZLB7"/>
<dbReference type="Pfam" id="PF01400">
    <property type="entry name" value="Astacin"/>
    <property type="match status" value="1"/>
</dbReference>
<evidence type="ECO:0000256" key="5">
    <source>
        <dbReference type="ARBA" id="ARBA00023049"/>
    </source>
</evidence>
<reference evidence="9" key="1">
    <citation type="submission" date="2017-02" db="UniProtKB">
        <authorList>
            <consortium name="WormBaseParasite"/>
        </authorList>
    </citation>
    <scope>IDENTIFICATION</scope>
</reference>
<name>A0A0N4ZLB7_PARTI</name>
<evidence type="ECO:0000259" key="7">
    <source>
        <dbReference type="PROSITE" id="PS51864"/>
    </source>
</evidence>
<keyword evidence="3" id="KW-0378">Hydrolase</keyword>
<feature type="domain" description="Peptidase M12A" evidence="7">
    <location>
        <begin position="1"/>
        <end position="79"/>
    </location>
</feature>
<keyword evidence="4" id="KW-0862">Zinc</keyword>
<sequence>MDGEVVMDIPHTTSNYDTKYEYGSVVQYYPKAFSTNKDITMLAIGGHAVRHQQMMGQKVNVAFQDYKLINRHFCDDKCTNKSIGCWRGGYEDPNNCWKCLCPYPFTNNVCSGLPENDYNCPLRHVIASDPMNSLGFYGWRSCYGYIEAQNSNYRVELTITSQNMKRFDVCTRDYSMIEIKYLADKSLMGLCFCGSINKNYTIVSEDRLMVIVYLGYYYGDSARMVYRQVPPKNSVRIKEN</sequence>
<dbReference type="InterPro" id="IPR024079">
    <property type="entry name" value="MetalloPept_cat_dom_sf"/>
</dbReference>
<dbReference type="GO" id="GO:0046872">
    <property type="term" value="F:metal ion binding"/>
    <property type="evidence" value="ECO:0007669"/>
    <property type="project" value="UniProtKB-KW"/>
</dbReference>
<organism evidence="8 9">
    <name type="scientific">Parastrongyloides trichosuri</name>
    <name type="common">Possum-specific nematode worm</name>
    <dbReference type="NCBI Taxonomy" id="131310"/>
    <lineage>
        <taxon>Eukaryota</taxon>
        <taxon>Metazoa</taxon>
        <taxon>Ecdysozoa</taxon>
        <taxon>Nematoda</taxon>
        <taxon>Chromadorea</taxon>
        <taxon>Rhabditida</taxon>
        <taxon>Tylenchina</taxon>
        <taxon>Panagrolaimomorpha</taxon>
        <taxon>Strongyloidoidea</taxon>
        <taxon>Strongyloididae</taxon>
        <taxon>Parastrongyloides</taxon>
    </lineage>
</organism>
<evidence type="ECO:0000256" key="1">
    <source>
        <dbReference type="ARBA" id="ARBA00022670"/>
    </source>
</evidence>